<protein>
    <submittedName>
        <fullName evidence="2">Uncharacterized protein</fullName>
    </submittedName>
</protein>
<accession>A0A914QGL1</accession>
<reference evidence="2" key="1">
    <citation type="submission" date="2022-11" db="UniProtKB">
        <authorList>
            <consortium name="WormBaseParasite"/>
        </authorList>
    </citation>
    <scope>IDENTIFICATION</scope>
</reference>
<evidence type="ECO:0000313" key="2">
    <source>
        <dbReference type="WBParaSite" id="PDA_v2.g31016.t1"/>
    </source>
</evidence>
<keyword evidence="1" id="KW-1185">Reference proteome</keyword>
<evidence type="ECO:0000313" key="1">
    <source>
        <dbReference type="Proteomes" id="UP000887578"/>
    </source>
</evidence>
<name>A0A914QGL1_9BILA</name>
<proteinExistence type="predicted"/>
<sequence>MRECVEVESCIGFKKTGENQYRRLRTLTGYVINETSEDYYLWDQTGGEIFPNQPNELEYAILFAIYKTGGECPATFSVDGTLCRGYGISKERCDSYPSYMDAQWDGTTCFTVQKQTILKSWA</sequence>
<dbReference type="WBParaSite" id="PDA_v2.g31016.t1">
    <property type="protein sequence ID" value="PDA_v2.g31016.t1"/>
    <property type="gene ID" value="PDA_v2.g31016"/>
</dbReference>
<organism evidence="1 2">
    <name type="scientific">Panagrolaimus davidi</name>
    <dbReference type="NCBI Taxonomy" id="227884"/>
    <lineage>
        <taxon>Eukaryota</taxon>
        <taxon>Metazoa</taxon>
        <taxon>Ecdysozoa</taxon>
        <taxon>Nematoda</taxon>
        <taxon>Chromadorea</taxon>
        <taxon>Rhabditida</taxon>
        <taxon>Tylenchina</taxon>
        <taxon>Panagrolaimomorpha</taxon>
        <taxon>Panagrolaimoidea</taxon>
        <taxon>Panagrolaimidae</taxon>
        <taxon>Panagrolaimus</taxon>
    </lineage>
</organism>
<dbReference type="AlphaFoldDB" id="A0A914QGL1"/>
<dbReference type="Proteomes" id="UP000887578">
    <property type="component" value="Unplaced"/>
</dbReference>